<dbReference type="InterPro" id="IPR019430">
    <property type="entry name" value="7TM_GPCR_serpentine_rcpt_Srx"/>
</dbReference>
<organism evidence="3 4">
    <name type="scientific">Panagrolaimus superbus</name>
    <dbReference type="NCBI Taxonomy" id="310955"/>
    <lineage>
        <taxon>Eukaryota</taxon>
        <taxon>Metazoa</taxon>
        <taxon>Ecdysozoa</taxon>
        <taxon>Nematoda</taxon>
        <taxon>Chromadorea</taxon>
        <taxon>Rhabditida</taxon>
        <taxon>Tylenchina</taxon>
        <taxon>Panagrolaimomorpha</taxon>
        <taxon>Panagrolaimoidea</taxon>
        <taxon>Panagrolaimidae</taxon>
        <taxon>Panagrolaimus</taxon>
    </lineage>
</organism>
<name>A0A914YI07_9BILA</name>
<sequence length="70" mass="8004">MGTGCISSIISFCCDAVTFCYLYLLGKKINKTSQATLPREIRFFFQACITSWFVYCNVNFISYFIQICNG</sequence>
<feature type="transmembrane region" description="Helical" evidence="1">
    <location>
        <begin position="44"/>
        <end position="65"/>
    </location>
</feature>
<dbReference type="WBParaSite" id="PSU_v2.g18433.t1">
    <property type="protein sequence ID" value="PSU_v2.g18433.t1"/>
    <property type="gene ID" value="PSU_v2.g18433"/>
</dbReference>
<dbReference type="Pfam" id="PF10328">
    <property type="entry name" value="7TM_GPCR_Srx"/>
    <property type="match status" value="1"/>
</dbReference>
<keyword evidence="3" id="KW-1185">Reference proteome</keyword>
<evidence type="ECO:0000259" key="2">
    <source>
        <dbReference type="Pfam" id="PF10328"/>
    </source>
</evidence>
<feature type="transmembrane region" description="Helical" evidence="1">
    <location>
        <begin position="6"/>
        <end position="24"/>
    </location>
</feature>
<keyword evidence="1" id="KW-0812">Transmembrane</keyword>
<proteinExistence type="predicted"/>
<dbReference type="AlphaFoldDB" id="A0A914YI07"/>
<feature type="domain" description="7TM GPCR serpentine receptor class x (Srx)" evidence="2">
    <location>
        <begin position="6"/>
        <end position="68"/>
    </location>
</feature>
<evidence type="ECO:0000313" key="4">
    <source>
        <dbReference type="WBParaSite" id="PSU_v2.g18433.t1"/>
    </source>
</evidence>
<keyword evidence="1" id="KW-0472">Membrane</keyword>
<accession>A0A914YI07</accession>
<keyword evidence="1" id="KW-1133">Transmembrane helix</keyword>
<evidence type="ECO:0000256" key="1">
    <source>
        <dbReference type="SAM" id="Phobius"/>
    </source>
</evidence>
<protein>
    <submittedName>
        <fullName evidence="4">7TM GPCR serpentine receptor class x (Srx) domain-containing protein</fullName>
    </submittedName>
</protein>
<dbReference type="Proteomes" id="UP000887577">
    <property type="component" value="Unplaced"/>
</dbReference>
<evidence type="ECO:0000313" key="3">
    <source>
        <dbReference type="Proteomes" id="UP000887577"/>
    </source>
</evidence>
<reference evidence="4" key="1">
    <citation type="submission" date="2022-11" db="UniProtKB">
        <authorList>
            <consortium name="WormBaseParasite"/>
        </authorList>
    </citation>
    <scope>IDENTIFICATION</scope>
</reference>